<dbReference type="InterPro" id="IPR016181">
    <property type="entry name" value="Acyl_CoA_acyltransferase"/>
</dbReference>
<evidence type="ECO:0000313" key="3">
    <source>
        <dbReference type="Proteomes" id="UP001500298"/>
    </source>
</evidence>
<reference evidence="3" key="1">
    <citation type="journal article" date="2019" name="Int. J. Syst. Evol. Microbiol.">
        <title>The Global Catalogue of Microorganisms (GCM) 10K type strain sequencing project: providing services to taxonomists for standard genome sequencing and annotation.</title>
        <authorList>
            <consortium name="The Broad Institute Genomics Platform"/>
            <consortium name="The Broad Institute Genome Sequencing Center for Infectious Disease"/>
            <person name="Wu L."/>
            <person name="Ma J."/>
        </authorList>
    </citation>
    <scope>NUCLEOTIDE SEQUENCE [LARGE SCALE GENOMIC DNA]</scope>
    <source>
        <strain evidence="3">JCM 18326</strain>
    </source>
</reference>
<gene>
    <name evidence="2" type="ORF">GCM10023331_34720</name>
</gene>
<feature type="domain" description="N-end rule aminoacyl transferase C-terminal" evidence="1">
    <location>
        <begin position="56"/>
        <end position="178"/>
    </location>
</feature>
<dbReference type="Pfam" id="PF04377">
    <property type="entry name" value="ATE_C"/>
    <property type="match status" value="1"/>
</dbReference>
<dbReference type="EMBL" id="BAABJX010000055">
    <property type="protein sequence ID" value="GAA4847055.1"/>
    <property type="molecule type" value="Genomic_DNA"/>
</dbReference>
<dbReference type="SUPFAM" id="SSF55729">
    <property type="entry name" value="Acyl-CoA N-acyltransferases (Nat)"/>
    <property type="match status" value="1"/>
</dbReference>
<protein>
    <recommendedName>
        <fullName evidence="1">N-end rule aminoacyl transferase C-terminal domain-containing protein</fullName>
    </recommendedName>
</protein>
<comment type="caution">
    <text evidence="2">The sequence shown here is derived from an EMBL/GenBank/DDBJ whole genome shotgun (WGS) entry which is preliminary data.</text>
</comment>
<evidence type="ECO:0000313" key="2">
    <source>
        <dbReference type="EMBL" id="GAA4847055.1"/>
    </source>
</evidence>
<dbReference type="Proteomes" id="UP001500298">
    <property type="component" value="Unassembled WGS sequence"/>
</dbReference>
<name>A0ABP9DK22_9BACT</name>
<dbReference type="InterPro" id="IPR007472">
    <property type="entry name" value="N-end_Aminoacyl_Trfase_C"/>
</dbReference>
<proteinExistence type="predicted"/>
<sequence>MAAYEMMHFNEQITGVIPLRNDLQSTPFTKSQRKLLRKNRKKFRREITPLNITTEKEVLYRKYKKARFPEQIERSLEDFFGHTTHPFSEECYDTWEINYYNNHNELVAVSYFDKGKYSLGSIMCTFDMAYDNDSLGFYSMLEEIEYARSLELRYYYAGYVLDVPSCFDYKLRLQNTQFYNWEGDWSSWKTFDLSKVYRQKLLQQLCQTMDFIHTHTPLNGGLRTYKEYFNEIWSDTFHRDPPKLNAPYFLNFSINDSLQLIVLYTPRNKAYEVLLLEYGFHEKLNHLGCAHNLHQLVIMIESQYKHAFGSSSFNMKSL</sequence>
<evidence type="ECO:0000259" key="1">
    <source>
        <dbReference type="Pfam" id="PF04377"/>
    </source>
</evidence>
<accession>A0ABP9DK22</accession>
<keyword evidence="3" id="KW-1185">Reference proteome</keyword>
<organism evidence="2 3">
    <name type="scientific">Algivirga pacifica</name>
    <dbReference type="NCBI Taxonomy" id="1162670"/>
    <lineage>
        <taxon>Bacteria</taxon>
        <taxon>Pseudomonadati</taxon>
        <taxon>Bacteroidota</taxon>
        <taxon>Cytophagia</taxon>
        <taxon>Cytophagales</taxon>
        <taxon>Flammeovirgaceae</taxon>
        <taxon>Algivirga</taxon>
    </lineage>
</organism>